<dbReference type="RefSeq" id="WP_344789707.1">
    <property type="nucleotide sequence ID" value="NZ_BAABBV010000001.1"/>
</dbReference>
<name>A0ABP7ZCR7_9MICO</name>
<evidence type="ECO:0000313" key="3">
    <source>
        <dbReference type="Proteomes" id="UP001415169"/>
    </source>
</evidence>
<evidence type="ECO:0000259" key="1">
    <source>
        <dbReference type="PROSITE" id="PS51186"/>
    </source>
</evidence>
<dbReference type="InterPro" id="IPR000182">
    <property type="entry name" value="GNAT_dom"/>
</dbReference>
<feature type="domain" description="N-acetyltransferase" evidence="1">
    <location>
        <begin position="10"/>
        <end position="204"/>
    </location>
</feature>
<gene>
    <name evidence="2" type="ORF">GCM10022286_00220</name>
</gene>
<sequence>MAETLSDAQLRIVPANEASWSDIQAIFGARGWPHTCQCQWFKIPSKDFKAASWQQLEQFQRELTHCDEPNATATTGLVAYLEDQPAGWVAVEPRANYVRMRAQRIPWLGRDEDKDDQDVWAITCFVTRIGFRGRGLMAELAHAAAAYARERGARAIEGYPLVVAPGERLAWGELFVGARSAFEAAGFTEVSRPTDRRVVMRIDF</sequence>
<dbReference type="Pfam" id="PF00583">
    <property type="entry name" value="Acetyltransf_1"/>
    <property type="match status" value="1"/>
</dbReference>
<evidence type="ECO:0000313" key="2">
    <source>
        <dbReference type="EMBL" id="GAA4153610.1"/>
    </source>
</evidence>
<dbReference type="InterPro" id="IPR016181">
    <property type="entry name" value="Acyl_CoA_acyltransferase"/>
</dbReference>
<dbReference type="SUPFAM" id="SSF55729">
    <property type="entry name" value="Acyl-CoA N-acyltransferases (Nat)"/>
    <property type="match status" value="1"/>
</dbReference>
<accession>A0ABP7ZCR7</accession>
<protein>
    <submittedName>
        <fullName evidence="2">GNAT family N-acetyltransferase</fullName>
    </submittedName>
</protein>
<dbReference type="Proteomes" id="UP001415169">
    <property type="component" value="Unassembled WGS sequence"/>
</dbReference>
<organism evidence="2 3">
    <name type="scientific">Gryllotalpicola daejeonensis</name>
    <dbReference type="NCBI Taxonomy" id="993087"/>
    <lineage>
        <taxon>Bacteria</taxon>
        <taxon>Bacillati</taxon>
        <taxon>Actinomycetota</taxon>
        <taxon>Actinomycetes</taxon>
        <taxon>Micrococcales</taxon>
        <taxon>Microbacteriaceae</taxon>
        <taxon>Gryllotalpicola</taxon>
    </lineage>
</organism>
<proteinExistence type="predicted"/>
<dbReference type="EMBL" id="BAABBV010000001">
    <property type="protein sequence ID" value="GAA4153610.1"/>
    <property type="molecule type" value="Genomic_DNA"/>
</dbReference>
<dbReference type="PROSITE" id="PS51186">
    <property type="entry name" value="GNAT"/>
    <property type="match status" value="1"/>
</dbReference>
<reference evidence="2" key="2">
    <citation type="submission" date="2023-12" db="EMBL/GenBank/DDBJ databases">
        <authorList>
            <person name="Sun Q."/>
            <person name="Inoue M."/>
        </authorList>
    </citation>
    <scope>NUCLEOTIDE SEQUENCE</scope>
    <source>
        <strain evidence="2">JCM 17590</strain>
    </source>
</reference>
<keyword evidence="3" id="KW-1185">Reference proteome</keyword>
<reference evidence="2" key="1">
    <citation type="journal article" date="2014" name="Int. J. Syst. Evol. Microbiol.">
        <title>Complete genome of a new Firmicutes species belonging to the dominant human colonic microbiota ('Ruminococcus bicirculans') reveals two chromosomes and a selective capacity to utilize plant glucans.</title>
        <authorList>
            <consortium name="NISC Comparative Sequencing Program"/>
            <person name="Wegmann U."/>
            <person name="Louis P."/>
            <person name="Goesmann A."/>
            <person name="Henrissat B."/>
            <person name="Duncan S.H."/>
            <person name="Flint H.J."/>
        </authorList>
    </citation>
    <scope>NUCLEOTIDE SEQUENCE</scope>
    <source>
        <strain evidence="2">JCM 17590</strain>
    </source>
</reference>
<comment type="caution">
    <text evidence="2">The sequence shown here is derived from an EMBL/GenBank/DDBJ whole genome shotgun (WGS) entry which is preliminary data.</text>
</comment>
<dbReference type="Gene3D" id="3.40.630.30">
    <property type="match status" value="1"/>
</dbReference>